<evidence type="ECO:0000313" key="2">
    <source>
        <dbReference type="EMBL" id="CAG6455497.1"/>
    </source>
</evidence>
<feature type="compositionally biased region" description="Basic and acidic residues" evidence="1">
    <location>
        <begin position="96"/>
        <end position="106"/>
    </location>
</feature>
<name>A0A8D8AJ05_CULPI</name>
<evidence type="ECO:0000256" key="1">
    <source>
        <dbReference type="SAM" id="MobiDB-lite"/>
    </source>
</evidence>
<sequence>MRTARNRRPGELLQGFQISRQRARSGRSGRDHETNAALGPPDVPQVQPGRLPQHDRAARQKEANAHLHEQVPTGDARSGGYKRCRRRQRRKRQCWRRADVRVERRLQPTAGSAGQYDRRADRNLASGQHFGRGRSVRFGV</sequence>
<accession>A0A8D8AJ05</accession>
<organism evidence="2">
    <name type="scientific">Culex pipiens</name>
    <name type="common">House mosquito</name>
    <dbReference type="NCBI Taxonomy" id="7175"/>
    <lineage>
        <taxon>Eukaryota</taxon>
        <taxon>Metazoa</taxon>
        <taxon>Ecdysozoa</taxon>
        <taxon>Arthropoda</taxon>
        <taxon>Hexapoda</taxon>
        <taxon>Insecta</taxon>
        <taxon>Pterygota</taxon>
        <taxon>Neoptera</taxon>
        <taxon>Endopterygota</taxon>
        <taxon>Diptera</taxon>
        <taxon>Nematocera</taxon>
        <taxon>Culicoidea</taxon>
        <taxon>Culicidae</taxon>
        <taxon>Culicinae</taxon>
        <taxon>Culicini</taxon>
        <taxon>Culex</taxon>
        <taxon>Culex</taxon>
    </lineage>
</organism>
<dbReference type="EMBL" id="HBUE01028675">
    <property type="protein sequence ID" value="CAG6455499.1"/>
    <property type="molecule type" value="Transcribed_RNA"/>
</dbReference>
<feature type="region of interest" description="Disordered" evidence="1">
    <location>
        <begin position="1"/>
        <end position="140"/>
    </location>
</feature>
<protein>
    <submittedName>
        <fullName evidence="2">(northern house mosquito) hypothetical protein</fullName>
    </submittedName>
</protein>
<reference evidence="2" key="1">
    <citation type="submission" date="2021-05" db="EMBL/GenBank/DDBJ databases">
        <authorList>
            <person name="Alioto T."/>
            <person name="Alioto T."/>
            <person name="Gomez Garrido J."/>
        </authorList>
    </citation>
    <scope>NUCLEOTIDE SEQUENCE</scope>
</reference>
<dbReference type="EMBL" id="HBUE01028674">
    <property type="protein sequence ID" value="CAG6455497.1"/>
    <property type="molecule type" value="Transcribed_RNA"/>
</dbReference>
<feature type="compositionally biased region" description="Basic and acidic residues" evidence="1">
    <location>
        <begin position="52"/>
        <end position="69"/>
    </location>
</feature>
<feature type="compositionally biased region" description="Basic residues" evidence="1">
    <location>
        <begin position="80"/>
        <end position="95"/>
    </location>
</feature>
<dbReference type="AlphaFoldDB" id="A0A8D8AJ05"/>
<proteinExistence type="predicted"/>
<feature type="compositionally biased region" description="Basic residues" evidence="1">
    <location>
        <begin position="131"/>
        <end position="140"/>
    </location>
</feature>